<name>X1J4C8_9ZZZZ</name>
<feature type="transmembrane region" description="Helical" evidence="1">
    <location>
        <begin position="12"/>
        <end position="31"/>
    </location>
</feature>
<keyword evidence="1" id="KW-0812">Transmembrane</keyword>
<comment type="caution">
    <text evidence="2">The sequence shown here is derived from an EMBL/GenBank/DDBJ whole genome shotgun (WGS) entry which is preliminary data.</text>
</comment>
<reference evidence="2" key="1">
    <citation type="journal article" date="2014" name="Front. Microbiol.">
        <title>High frequency of phylogenetically diverse reductive dehalogenase-homologous genes in deep subseafloor sedimentary metagenomes.</title>
        <authorList>
            <person name="Kawai M."/>
            <person name="Futagami T."/>
            <person name="Toyoda A."/>
            <person name="Takaki Y."/>
            <person name="Nishi S."/>
            <person name="Hori S."/>
            <person name="Arai W."/>
            <person name="Tsubouchi T."/>
            <person name="Morono Y."/>
            <person name="Uchiyama I."/>
            <person name="Ito T."/>
            <person name="Fujiyama A."/>
            <person name="Inagaki F."/>
            <person name="Takami H."/>
        </authorList>
    </citation>
    <scope>NUCLEOTIDE SEQUENCE</scope>
    <source>
        <strain evidence="2">Expedition CK06-06</strain>
    </source>
</reference>
<keyword evidence="1" id="KW-0472">Membrane</keyword>
<sequence>MLLSLDIAKSKGIMLAYLFLPRAISMILRYLHLTFEV</sequence>
<evidence type="ECO:0000256" key="1">
    <source>
        <dbReference type="SAM" id="Phobius"/>
    </source>
</evidence>
<accession>X1J4C8</accession>
<proteinExistence type="predicted"/>
<gene>
    <name evidence="2" type="ORF">S03H2_58506</name>
</gene>
<protein>
    <submittedName>
        <fullName evidence="2">Uncharacterized protein</fullName>
    </submittedName>
</protein>
<dbReference type="AlphaFoldDB" id="X1J4C8"/>
<dbReference type="EMBL" id="BARU01037564">
    <property type="protein sequence ID" value="GAH88837.1"/>
    <property type="molecule type" value="Genomic_DNA"/>
</dbReference>
<feature type="non-terminal residue" evidence="2">
    <location>
        <position position="37"/>
    </location>
</feature>
<keyword evidence="1" id="KW-1133">Transmembrane helix</keyword>
<organism evidence="2">
    <name type="scientific">marine sediment metagenome</name>
    <dbReference type="NCBI Taxonomy" id="412755"/>
    <lineage>
        <taxon>unclassified sequences</taxon>
        <taxon>metagenomes</taxon>
        <taxon>ecological metagenomes</taxon>
    </lineage>
</organism>
<evidence type="ECO:0000313" key="2">
    <source>
        <dbReference type="EMBL" id="GAH88837.1"/>
    </source>
</evidence>